<keyword evidence="2" id="KW-1185">Reference proteome</keyword>
<proteinExistence type="predicted"/>
<dbReference type="Proteomes" id="UP000694423">
    <property type="component" value="Unplaced"/>
</dbReference>
<dbReference type="AlphaFoldDB" id="A0A8C4KGR5"/>
<organism evidence="1 2">
    <name type="scientific">Dromaius novaehollandiae</name>
    <name type="common">Emu</name>
    <dbReference type="NCBI Taxonomy" id="8790"/>
    <lineage>
        <taxon>Eukaryota</taxon>
        <taxon>Metazoa</taxon>
        <taxon>Chordata</taxon>
        <taxon>Craniata</taxon>
        <taxon>Vertebrata</taxon>
        <taxon>Euteleostomi</taxon>
        <taxon>Archelosauria</taxon>
        <taxon>Archosauria</taxon>
        <taxon>Dinosauria</taxon>
        <taxon>Saurischia</taxon>
        <taxon>Theropoda</taxon>
        <taxon>Coelurosauria</taxon>
        <taxon>Aves</taxon>
        <taxon>Palaeognathae</taxon>
        <taxon>Casuariiformes</taxon>
        <taxon>Dromaiidae</taxon>
        <taxon>Dromaius</taxon>
    </lineage>
</organism>
<accession>A0A8C4KGR5</accession>
<dbReference type="Ensembl" id="ENSDNVT00000026973.1">
    <property type="protein sequence ID" value="ENSDNVP00000022358.1"/>
    <property type="gene ID" value="ENSDNVG00000015580.1"/>
</dbReference>
<name>A0A8C4KGR5_DRONO</name>
<sequence length="98" mass="10316">MGDDTSWWEDSLGASLCCSCQGRSKPGEAAAWCSREAEAQEERRGAGVPVGSADSLRSMLGVPVCAIGGLWRLGAQLGQVRAQEKPPGDMRVHSGRVS</sequence>
<protein>
    <submittedName>
        <fullName evidence="1">Uncharacterized protein</fullName>
    </submittedName>
</protein>
<evidence type="ECO:0000313" key="2">
    <source>
        <dbReference type="Proteomes" id="UP000694423"/>
    </source>
</evidence>
<reference evidence="1" key="2">
    <citation type="submission" date="2025-09" db="UniProtKB">
        <authorList>
            <consortium name="Ensembl"/>
        </authorList>
    </citation>
    <scope>IDENTIFICATION</scope>
</reference>
<reference evidence="1" key="1">
    <citation type="submission" date="2025-08" db="UniProtKB">
        <authorList>
            <consortium name="Ensembl"/>
        </authorList>
    </citation>
    <scope>IDENTIFICATION</scope>
</reference>
<evidence type="ECO:0000313" key="1">
    <source>
        <dbReference type="Ensembl" id="ENSDNVP00000022358.1"/>
    </source>
</evidence>